<comment type="caution">
    <text evidence="2">The sequence shown here is derived from an EMBL/GenBank/DDBJ whole genome shotgun (WGS) entry which is preliminary data.</text>
</comment>
<evidence type="ECO:0000259" key="1">
    <source>
        <dbReference type="PROSITE" id="PS50943"/>
    </source>
</evidence>
<dbReference type="GO" id="GO:0003677">
    <property type="term" value="F:DNA binding"/>
    <property type="evidence" value="ECO:0007669"/>
    <property type="project" value="InterPro"/>
</dbReference>
<accession>A0A1B8HLW3</accession>
<dbReference type="AlphaFoldDB" id="A0A1B8HLW3"/>
<dbReference type="InterPro" id="IPR010982">
    <property type="entry name" value="Lambda_DNA-bd_dom_sf"/>
</dbReference>
<dbReference type="STRING" id="368603.AYY16_09735"/>
<dbReference type="CDD" id="cd00093">
    <property type="entry name" value="HTH_XRE"/>
    <property type="match status" value="1"/>
</dbReference>
<sequence>MVDIMMNNTTQNELYTNILAGELLRQYRRTAGLTGCELAARCGISQQQVSRYERGITQITIEAFLMFCAALKIEPGLFFQTLQQLSTTDNQLVKYMEK</sequence>
<organism evidence="2 3">
    <name type="scientific">Morganella psychrotolerans</name>
    <dbReference type="NCBI Taxonomy" id="368603"/>
    <lineage>
        <taxon>Bacteria</taxon>
        <taxon>Pseudomonadati</taxon>
        <taxon>Pseudomonadota</taxon>
        <taxon>Gammaproteobacteria</taxon>
        <taxon>Enterobacterales</taxon>
        <taxon>Morganellaceae</taxon>
        <taxon>Morganella</taxon>
    </lineage>
</organism>
<dbReference type="SMART" id="SM00530">
    <property type="entry name" value="HTH_XRE"/>
    <property type="match status" value="1"/>
</dbReference>
<proteinExistence type="predicted"/>
<dbReference type="PROSITE" id="PS50943">
    <property type="entry name" value="HTH_CROC1"/>
    <property type="match status" value="1"/>
</dbReference>
<evidence type="ECO:0000313" key="3">
    <source>
        <dbReference type="Proteomes" id="UP000092247"/>
    </source>
</evidence>
<dbReference type="EMBL" id="LZEX01000004">
    <property type="protein sequence ID" value="OBU10334.1"/>
    <property type="molecule type" value="Genomic_DNA"/>
</dbReference>
<gene>
    <name evidence="2" type="ORF">AYY17_15985</name>
</gene>
<dbReference type="InterPro" id="IPR001387">
    <property type="entry name" value="Cro/C1-type_HTH"/>
</dbReference>
<feature type="domain" description="HTH cro/C1-type" evidence="1">
    <location>
        <begin position="24"/>
        <end position="78"/>
    </location>
</feature>
<evidence type="ECO:0000313" key="2">
    <source>
        <dbReference type="EMBL" id="OBU10334.1"/>
    </source>
</evidence>
<reference evidence="2 3" key="1">
    <citation type="submission" date="2016-06" db="EMBL/GenBank/DDBJ databases">
        <authorList>
            <person name="Kjaerup R.B."/>
            <person name="Dalgaard T.S."/>
            <person name="Juul-Madsen H.R."/>
        </authorList>
    </citation>
    <scope>NUCLEOTIDE SEQUENCE [LARGE SCALE GENOMIC DNA]</scope>
    <source>
        <strain evidence="2 3">GCSL-Mp3</strain>
    </source>
</reference>
<dbReference type="SUPFAM" id="SSF47413">
    <property type="entry name" value="lambda repressor-like DNA-binding domains"/>
    <property type="match status" value="1"/>
</dbReference>
<dbReference type="Proteomes" id="UP000092247">
    <property type="component" value="Unassembled WGS sequence"/>
</dbReference>
<dbReference type="Gene3D" id="1.10.260.40">
    <property type="entry name" value="lambda repressor-like DNA-binding domains"/>
    <property type="match status" value="1"/>
</dbReference>
<protein>
    <recommendedName>
        <fullName evidence="1">HTH cro/C1-type domain-containing protein</fullName>
    </recommendedName>
</protein>
<name>A0A1B8HLW3_9GAMM</name>
<dbReference type="Pfam" id="PF13560">
    <property type="entry name" value="HTH_31"/>
    <property type="match status" value="1"/>
</dbReference>